<dbReference type="CDD" id="cd09618">
    <property type="entry name" value="CBM9_like_2"/>
    <property type="match status" value="1"/>
</dbReference>
<name>A0A934UP03_9SPHI</name>
<dbReference type="Pfam" id="PF06452">
    <property type="entry name" value="CBM9_1"/>
    <property type="match status" value="1"/>
</dbReference>
<dbReference type="RefSeq" id="WP_200067178.1">
    <property type="nucleotide sequence ID" value="NZ_JAEHFW010000003.1"/>
</dbReference>
<dbReference type="InterPro" id="IPR045670">
    <property type="entry name" value="DUF5916"/>
</dbReference>
<proteinExistence type="predicted"/>
<evidence type="ECO:0000313" key="4">
    <source>
        <dbReference type="EMBL" id="MBK0380635.1"/>
    </source>
</evidence>
<dbReference type="EMBL" id="JAEHFW010000003">
    <property type="protein sequence ID" value="MBK0380635.1"/>
    <property type="molecule type" value="Genomic_DNA"/>
</dbReference>
<dbReference type="SUPFAM" id="SSF49344">
    <property type="entry name" value="CBD9-like"/>
    <property type="match status" value="1"/>
</dbReference>
<gene>
    <name evidence="4" type="ORF">I5M19_15030</name>
</gene>
<evidence type="ECO:0000259" key="3">
    <source>
        <dbReference type="Pfam" id="PF19313"/>
    </source>
</evidence>
<dbReference type="GO" id="GO:0030246">
    <property type="term" value="F:carbohydrate binding"/>
    <property type="evidence" value="ECO:0007669"/>
    <property type="project" value="InterPro"/>
</dbReference>
<dbReference type="Pfam" id="PF19313">
    <property type="entry name" value="DUF5916"/>
    <property type="match status" value="1"/>
</dbReference>
<feature type="domain" description="Carbohydrate-binding" evidence="2">
    <location>
        <begin position="42"/>
        <end position="200"/>
    </location>
</feature>
<dbReference type="Proteomes" id="UP000613193">
    <property type="component" value="Unassembled WGS sequence"/>
</dbReference>
<dbReference type="AlphaFoldDB" id="A0A934UP03"/>
<feature type="domain" description="DUF5916" evidence="3">
    <location>
        <begin position="239"/>
        <end position="343"/>
    </location>
</feature>
<keyword evidence="5" id="KW-1185">Reference proteome</keyword>
<protein>
    <submittedName>
        <fullName evidence="4">Carbohydrate binding family 9 domain-containing protein</fullName>
    </submittedName>
</protein>
<accession>A0A934UP03</accession>
<feature type="signal peptide" evidence="1">
    <location>
        <begin position="1"/>
        <end position="20"/>
    </location>
</feature>
<evidence type="ECO:0000259" key="2">
    <source>
        <dbReference type="Pfam" id="PF06452"/>
    </source>
</evidence>
<dbReference type="GO" id="GO:0004553">
    <property type="term" value="F:hydrolase activity, hydrolyzing O-glycosyl compounds"/>
    <property type="evidence" value="ECO:0007669"/>
    <property type="project" value="InterPro"/>
</dbReference>
<reference evidence="4" key="1">
    <citation type="submission" date="2020-12" db="EMBL/GenBank/DDBJ databases">
        <title>Bacterial novel species Mucilaginibacter sp. SD-g isolated from soil.</title>
        <authorList>
            <person name="Jung H.-Y."/>
        </authorList>
    </citation>
    <scope>NUCLEOTIDE SEQUENCE</scope>
    <source>
        <strain evidence="4">SD-g</strain>
    </source>
</reference>
<evidence type="ECO:0000313" key="5">
    <source>
        <dbReference type="Proteomes" id="UP000613193"/>
    </source>
</evidence>
<dbReference type="InterPro" id="IPR010502">
    <property type="entry name" value="Carb-bd_dom_fam9"/>
</dbReference>
<dbReference type="Gene3D" id="2.60.40.1190">
    <property type="match status" value="1"/>
</dbReference>
<comment type="caution">
    <text evidence="4">The sequence shown here is derived from an EMBL/GenBank/DDBJ whole genome shotgun (WGS) entry which is preliminary data.</text>
</comment>
<feature type="chain" id="PRO_5037141730" evidence="1">
    <location>
        <begin position="21"/>
        <end position="724"/>
    </location>
</feature>
<evidence type="ECO:0000256" key="1">
    <source>
        <dbReference type="SAM" id="SignalP"/>
    </source>
</evidence>
<sequence>MSTGKLTLLLLCFCLLGNYALGQKKNAAYQYHIKRATSAIKIDGVMDEAAWQRADTAADFFMVLPMDTSRANIKTSVRMTYDDNNLYVLAVCYTPGAGPYMVQSLKRDFDFQKNDNFIFFIDPFDARTDGFSFGANAAGGQWDGSMYEGGKVDLSWDNIWSSSVKNYGDRWVFECAIPFKSIRYKKGTRNWGINFSRNDLVNSEKSSWTPIPRQFPTAALAYTGTLVWDEDPPVASSNISVIPYLLGGLSKDFEKGTPVSWRKDAGGDAKVALTSSLNLDLTVNPDFSQVEVDQQVINLNRYELFFPEKRQFFLENGDLFSNFGYSDIRPFFSRRIGLNAPIRFGTRLTGKINKDWRVGVMDLQTGEATVGASAAQNYGILTFQRRVFSRSNIGILFVNRDATGSTPASGVAGSAYNRNVGVEYNLASSNNIWTGKLLGLKSFSPGVKGHDFVAAGHLQYLSKYWTLYLQDEHVGKNYNAEVGYVPRSGYNKISPLILHNFFPKSGAVLIHGIQLSSTYYFDEAFKRTDNESILSYVITFRNRSSLSFSGLDTYVKLLRPFDPTNTGQGSLATGTEHHWNTADVQFVSKPQNVFTYLFDASWGGYYDKGTRLSLSGQVGYRFQPYVNLTLNTTYIDLHLPLPYGQNSFWLVGPRADVTFTNSLYFTTFVQYNQQVNNVNINTRLQWRYRPASDIFIVYGDNSIPSPFTVKNRQLVVKWTYWWNI</sequence>
<organism evidence="4 5">
    <name type="scientific">Mucilaginibacter segetis</name>
    <dbReference type="NCBI Taxonomy" id="2793071"/>
    <lineage>
        <taxon>Bacteria</taxon>
        <taxon>Pseudomonadati</taxon>
        <taxon>Bacteroidota</taxon>
        <taxon>Sphingobacteriia</taxon>
        <taxon>Sphingobacteriales</taxon>
        <taxon>Sphingobacteriaceae</taxon>
        <taxon>Mucilaginibacter</taxon>
    </lineage>
</organism>
<keyword evidence="1" id="KW-0732">Signal</keyword>
<dbReference type="GO" id="GO:0016052">
    <property type="term" value="P:carbohydrate catabolic process"/>
    <property type="evidence" value="ECO:0007669"/>
    <property type="project" value="InterPro"/>
</dbReference>